<dbReference type="PROSITE" id="PS51257">
    <property type="entry name" value="PROKAR_LIPOPROTEIN"/>
    <property type="match status" value="1"/>
</dbReference>
<keyword evidence="2" id="KW-0175">Coiled coil</keyword>
<dbReference type="PANTHER" id="PTHR30203">
    <property type="entry name" value="OUTER MEMBRANE CATION EFFLUX PROTEIN"/>
    <property type="match status" value="1"/>
</dbReference>
<dbReference type="SUPFAM" id="SSF56954">
    <property type="entry name" value="Outer membrane efflux proteins (OEP)"/>
    <property type="match status" value="1"/>
</dbReference>
<feature type="coiled-coil region" evidence="2">
    <location>
        <begin position="158"/>
        <end position="185"/>
    </location>
</feature>
<dbReference type="Pfam" id="PF02321">
    <property type="entry name" value="OEP"/>
    <property type="match status" value="2"/>
</dbReference>
<comment type="caution">
    <text evidence="3">The sequence shown here is derived from an EMBL/GenBank/DDBJ whole genome shotgun (WGS) entry which is preliminary data.</text>
</comment>
<dbReference type="InterPro" id="IPR010131">
    <property type="entry name" value="MdtP/NodT-like"/>
</dbReference>
<dbReference type="AlphaFoldDB" id="A0A5C5VYK4"/>
<dbReference type="PANTHER" id="PTHR30203:SF24">
    <property type="entry name" value="BLR4935 PROTEIN"/>
    <property type="match status" value="1"/>
</dbReference>
<accession>A0A5C5VYK4</accession>
<dbReference type="OrthoDB" id="9791261at2"/>
<evidence type="ECO:0000313" key="3">
    <source>
        <dbReference type="EMBL" id="TWT43494.1"/>
    </source>
</evidence>
<keyword evidence="4" id="KW-1185">Reference proteome</keyword>
<proteinExistence type="inferred from homology"/>
<evidence type="ECO:0000313" key="4">
    <source>
        <dbReference type="Proteomes" id="UP000318995"/>
    </source>
</evidence>
<dbReference type="InterPro" id="IPR003423">
    <property type="entry name" value="OMP_efflux"/>
</dbReference>
<protein>
    <submittedName>
        <fullName evidence="3">Cobalt-zinc-cadmium resistance protein CzcC</fullName>
    </submittedName>
</protein>
<comment type="similarity">
    <text evidence="1">Belongs to the outer membrane factor (OMF) (TC 1.B.17) family.</text>
</comment>
<name>A0A5C5VYK4_9BACT</name>
<organism evidence="3 4">
    <name type="scientific">Botrimarina hoheduenensis</name>
    <dbReference type="NCBI Taxonomy" id="2528000"/>
    <lineage>
        <taxon>Bacteria</taxon>
        <taxon>Pseudomonadati</taxon>
        <taxon>Planctomycetota</taxon>
        <taxon>Planctomycetia</taxon>
        <taxon>Pirellulales</taxon>
        <taxon>Lacipirellulaceae</taxon>
        <taxon>Botrimarina</taxon>
    </lineage>
</organism>
<evidence type="ECO:0000256" key="1">
    <source>
        <dbReference type="ARBA" id="ARBA00007613"/>
    </source>
</evidence>
<dbReference type="GO" id="GO:0015562">
    <property type="term" value="F:efflux transmembrane transporter activity"/>
    <property type="evidence" value="ECO:0007669"/>
    <property type="project" value="InterPro"/>
</dbReference>
<sequence length="477" mass="51820">MDIRTITAWTLPLLLAVGCAAGPHQVATTPDSSVLANEPEPEPIQQVDYEQLTDVELVQPGEVIEGRLESSPTTDVEVLPGYLVADANGLTLTALEQMAFSSNPAISQSEARVRALRGKWVQAGLPPNPTTGYTGGEIGNDGSAGQNGMYVGQSFITAHKLRRDRAVVAAEIDKAEQDLISARRRVQTDVQRAYYEALLAQKRVELAEELGRISDEAVTSSQSLVEAQEIPVAGLLQTEVQQQNAKVLLRTSENGRERAWRRLTAVVGGADLPVQPLAGDVRQRPALLEWTNQLARLQSQSPEIAGALANVERSRRALDRASVEAVPDISTQFSVQYDDGTGDTIAGVQVGMPIPLWNRNQGGIRQAQAEVTEAVRNVARVELDLNQRLADVFQQYADAQATAETYGNDILPRSQRTLDLIQKGYQQGEVGYLDLLTAQQTFSQTNLAYLDAVGNLWQSYVQIEGLLLEGSLSQGTD</sequence>
<dbReference type="Gene3D" id="1.20.1600.10">
    <property type="entry name" value="Outer membrane efflux proteins (OEP)"/>
    <property type="match status" value="1"/>
</dbReference>
<reference evidence="3 4" key="1">
    <citation type="submission" date="2019-02" db="EMBL/GenBank/DDBJ databases">
        <title>Deep-cultivation of Planctomycetes and their phenomic and genomic characterization uncovers novel biology.</title>
        <authorList>
            <person name="Wiegand S."/>
            <person name="Jogler M."/>
            <person name="Boedeker C."/>
            <person name="Pinto D."/>
            <person name="Vollmers J."/>
            <person name="Rivas-Marin E."/>
            <person name="Kohn T."/>
            <person name="Peeters S.H."/>
            <person name="Heuer A."/>
            <person name="Rast P."/>
            <person name="Oberbeckmann S."/>
            <person name="Bunk B."/>
            <person name="Jeske O."/>
            <person name="Meyerdierks A."/>
            <person name="Storesund J.E."/>
            <person name="Kallscheuer N."/>
            <person name="Luecker S."/>
            <person name="Lage O.M."/>
            <person name="Pohl T."/>
            <person name="Merkel B.J."/>
            <person name="Hornburger P."/>
            <person name="Mueller R.-W."/>
            <person name="Bruemmer F."/>
            <person name="Labrenz M."/>
            <person name="Spormann A.M."/>
            <person name="Op Den Camp H."/>
            <person name="Overmann J."/>
            <person name="Amann R."/>
            <person name="Jetten M.S.M."/>
            <person name="Mascher T."/>
            <person name="Medema M.H."/>
            <person name="Devos D.P."/>
            <person name="Kaster A.-K."/>
            <person name="Ovreas L."/>
            <person name="Rohde M."/>
            <person name="Galperin M.Y."/>
            <person name="Jogler C."/>
        </authorList>
    </citation>
    <scope>NUCLEOTIDE SEQUENCE [LARGE SCALE GENOMIC DNA]</scope>
    <source>
        <strain evidence="3 4">Pla111</strain>
    </source>
</reference>
<dbReference type="Proteomes" id="UP000318995">
    <property type="component" value="Unassembled WGS sequence"/>
</dbReference>
<dbReference type="EMBL" id="SJPH01000004">
    <property type="protein sequence ID" value="TWT43494.1"/>
    <property type="molecule type" value="Genomic_DNA"/>
</dbReference>
<dbReference type="RefSeq" id="WP_146574647.1">
    <property type="nucleotide sequence ID" value="NZ_SJPH01000004.1"/>
</dbReference>
<gene>
    <name evidence="3" type="primary">czcC_2</name>
    <name evidence="3" type="ORF">Pla111_24450</name>
</gene>
<evidence type="ECO:0000256" key="2">
    <source>
        <dbReference type="SAM" id="Coils"/>
    </source>
</evidence>